<feature type="region of interest" description="Disordered" evidence="6">
    <location>
        <begin position="222"/>
        <end position="248"/>
    </location>
</feature>
<feature type="transmembrane region" description="Helical" evidence="7">
    <location>
        <begin position="624"/>
        <end position="645"/>
    </location>
</feature>
<evidence type="ECO:0000313" key="9">
    <source>
        <dbReference type="Proteomes" id="UP001054837"/>
    </source>
</evidence>
<feature type="transmembrane region" description="Helical" evidence="7">
    <location>
        <begin position="657"/>
        <end position="675"/>
    </location>
</feature>
<reference evidence="8 9" key="1">
    <citation type="submission" date="2021-06" db="EMBL/GenBank/DDBJ databases">
        <title>Caerostris darwini draft genome.</title>
        <authorList>
            <person name="Kono N."/>
            <person name="Arakawa K."/>
        </authorList>
    </citation>
    <scope>NUCLEOTIDE SEQUENCE [LARGE SCALE GENOMIC DNA]</scope>
</reference>
<dbReference type="PANTHER" id="PTHR43385">
    <property type="entry name" value="RIBOFLAVIN TRANSPORTER RIBJ"/>
    <property type="match status" value="1"/>
</dbReference>
<feature type="transmembrane region" description="Helical" evidence="7">
    <location>
        <begin position="500"/>
        <end position="526"/>
    </location>
</feature>
<keyword evidence="4 7" id="KW-1133">Transmembrane helix</keyword>
<dbReference type="PANTHER" id="PTHR43385:SF1">
    <property type="entry name" value="RIBOFLAVIN TRANSPORTER RIBJ"/>
    <property type="match status" value="1"/>
</dbReference>
<dbReference type="Proteomes" id="UP001054837">
    <property type="component" value="Unassembled WGS sequence"/>
</dbReference>
<sequence>MEREPCLENGSKANKVVKTRKCIRVRMDGPDGGWAWAVALAACIISFIMAGLGRMSGILYVAFIETFAVDRKSASTPFSVRSSTRNLLGPIVGILGQKYGVRAVTITGGVLATVSASVCFFAPDIVWITVLWGGLNGIGTALTVTLPQVVIGQYFDKYATTASGLAFSGGCVGSFLFPVLLEQLLVLYGMQGTFLIVGAIIMHTIPAAMILRKPPWLKSSHRGAENGELNNRKSVRRASSKDKSKDKDFENEKLFCENGISQEKNPSKKDLDNFPDIQFLRQNRAIVLDIFTTQIYSDKVYLEINRNEPVPSVETYMNELEDLYSCLQSFREKRQFYQNLKLSKIKLYCDTLDVKEDGKTHKSQSFQLGKGLDFDNSDITKTSSVPDITGKKFKEFDQNSFLIKLKFIRDAQSDILSTFPQEKKADVHKVLLELQKLYNMHTSLNRSQKEQRIKSTKNQSSVLKEAVSSLETISVKKEDFHPNTFFRHIVTAMKLYKKPLFLLICLCRAVHFITFIPIITAVVDFIMDKGLVEEDGKYAIAALSLGDLLGRLCLGWITDRGYLSLAKYMLITMIAQGICTASLSLMNTKVTLFIMLAIFGLFQGSLFVRHNVLVSKYMENHEQSIAMGCMNFFSGLLGFALPAYIGYFRDTIGSYDYIMYINGAIGVFVGLLWALEPYFRHKSEKTVDDNLPVAV</sequence>
<evidence type="ECO:0000256" key="4">
    <source>
        <dbReference type="ARBA" id="ARBA00022989"/>
    </source>
</evidence>
<feature type="transmembrane region" description="Helical" evidence="7">
    <location>
        <begin position="592"/>
        <end position="612"/>
    </location>
</feature>
<keyword evidence="3 7" id="KW-0812">Transmembrane</keyword>
<evidence type="ECO:0000256" key="3">
    <source>
        <dbReference type="ARBA" id="ARBA00022692"/>
    </source>
</evidence>
<evidence type="ECO:0000256" key="1">
    <source>
        <dbReference type="ARBA" id="ARBA00004141"/>
    </source>
</evidence>
<evidence type="ECO:0000256" key="7">
    <source>
        <dbReference type="SAM" id="Phobius"/>
    </source>
</evidence>
<name>A0AAV4ULQ4_9ARAC</name>
<feature type="transmembrane region" description="Helical" evidence="7">
    <location>
        <begin position="538"/>
        <end position="558"/>
    </location>
</feature>
<evidence type="ECO:0000256" key="6">
    <source>
        <dbReference type="SAM" id="MobiDB-lite"/>
    </source>
</evidence>
<organism evidence="8 9">
    <name type="scientific">Caerostris darwini</name>
    <dbReference type="NCBI Taxonomy" id="1538125"/>
    <lineage>
        <taxon>Eukaryota</taxon>
        <taxon>Metazoa</taxon>
        <taxon>Ecdysozoa</taxon>
        <taxon>Arthropoda</taxon>
        <taxon>Chelicerata</taxon>
        <taxon>Arachnida</taxon>
        <taxon>Araneae</taxon>
        <taxon>Araneomorphae</taxon>
        <taxon>Entelegynae</taxon>
        <taxon>Araneoidea</taxon>
        <taxon>Araneidae</taxon>
        <taxon>Caerostris</taxon>
    </lineage>
</organism>
<dbReference type="Pfam" id="PF07690">
    <property type="entry name" value="MFS_1"/>
    <property type="match status" value="2"/>
</dbReference>
<dbReference type="GO" id="GO:0022857">
    <property type="term" value="F:transmembrane transporter activity"/>
    <property type="evidence" value="ECO:0007669"/>
    <property type="project" value="InterPro"/>
</dbReference>
<keyword evidence="9" id="KW-1185">Reference proteome</keyword>
<gene>
    <name evidence="8" type="primary">SLC16A9_0</name>
    <name evidence="8" type="ORF">CDAR_226351</name>
</gene>
<feature type="transmembrane region" description="Helical" evidence="7">
    <location>
        <begin position="565"/>
        <end position="586"/>
    </location>
</feature>
<feature type="transmembrane region" description="Helical" evidence="7">
    <location>
        <begin position="129"/>
        <end position="151"/>
    </location>
</feature>
<dbReference type="Gene3D" id="1.20.1250.20">
    <property type="entry name" value="MFS general substrate transporter like domains"/>
    <property type="match status" value="2"/>
</dbReference>
<evidence type="ECO:0000256" key="2">
    <source>
        <dbReference type="ARBA" id="ARBA00022448"/>
    </source>
</evidence>
<dbReference type="EMBL" id="BPLQ01011521">
    <property type="protein sequence ID" value="GIY58649.1"/>
    <property type="molecule type" value="Genomic_DNA"/>
</dbReference>
<dbReference type="InterPro" id="IPR011701">
    <property type="entry name" value="MFS"/>
</dbReference>
<feature type="transmembrane region" description="Helical" evidence="7">
    <location>
        <begin position="34"/>
        <end position="63"/>
    </location>
</feature>
<comment type="subcellular location">
    <subcellularLocation>
        <location evidence="1">Membrane</location>
        <topology evidence="1">Multi-pass membrane protein</topology>
    </subcellularLocation>
</comment>
<keyword evidence="2" id="KW-0813">Transport</keyword>
<protein>
    <submittedName>
        <fullName evidence="8">Monocarboxylate transporter 9</fullName>
    </submittedName>
</protein>
<dbReference type="InterPro" id="IPR036259">
    <property type="entry name" value="MFS_trans_sf"/>
</dbReference>
<keyword evidence="5 7" id="KW-0472">Membrane</keyword>
<dbReference type="InterPro" id="IPR052983">
    <property type="entry name" value="MFS_Riboflavin_Transporter"/>
</dbReference>
<feature type="transmembrane region" description="Helical" evidence="7">
    <location>
        <begin position="187"/>
        <end position="211"/>
    </location>
</feature>
<feature type="transmembrane region" description="Helical" evidence="7">
    <location>
        <begin position="158"/>
        <end position="181"/>
    </location>
</feature>
<proteinExistence type="predicted"/>
<dbReference type="SUPFAM" id="SSF103473">
    <property type="entry name" value="MFS general substrate transporter"/>
    <property type="match status" value="1"/>
</dbReference>
<feature type="transmembrane region" description="Helical" evidence="7">
    <location>
        <begin position="103"/>
        <end position="123"/>
    </location>
</feature>
<dbReference type="GO" id="GO:0016020">
    <property type="term" value="C:membrane"/>
    <property type="evidence" value="ECO:0007669"/>
    <property type="project" value="UniProtKB-SubCell"/>
</dbReference>
<feature type="compositionally biased region" description="Basic and acidic residues" evidence="6">
    <location>
        <begin position="239"/>
        <end position="248"/>
    </location>
</feature>
<evidence type="ECO:0000256" key="5">
    <source>
        <dbReference type="ARBA" id="ARBA00023136"/>
    </source>
</evidence>
<evidence type="ECO:0000313" key="8">
    <source>
        <dbReference type="EMBL" id="GIY58649.1"/>
    </source>
</evidence>
<comment type="caution">
    <text evidence="8">The sequence shown here is derived from an EMBL/GenBank/DDBJ whole genome shotgun (WGS) entry which is preliminary data.</text>
</comment>
<accession>A0AAV4ULQ4</accession>
<dbReference type="AlphaFoldDB" id="A0AAV4ULQ4"/>